<organism evidence="2 3">
    <name type="scientific">Exidia glandulosa HHB12029</name>
    <dbReference type="NCBI Taxonomy" id="1314781"/>
    <lineage>
        <taxon>Eukaryota</taxon>
        <taxon>Fungi</taxon>
        <taxon>Dikarya</taxon>
        <taxon>Basidiomycota</taxon>
        <taxon>Agaricomycotina</taxon>
        <taxon>Agaricomycetes</taxon>
        <taxon>Auriculariales</taxon>
        <taxon>Exidiaceae</taxon>
        <taxon>Exidia</taxon>
    </lineage>
</organism>
<dbReference type="OrthoDB" id="4062651at2759"/>
<proteinExistence type="predicted"/>
<dbReference type="GO" id="GO:0004672">
    <property type="term" value="F:protein kinase activity"/>
    <property type="evidence" value="ECO:0007669"/>
    <property type="project" value="InterPro"/>
</dbReference>
<dbReference type="PROSITE" id="PS50011">
    <property type="entry name" value="PROTEIN_KINASE_DOM"/>
    <property type="match status" value="1"/>
</dbReference>
<dbReference type="InterPro" id="IPR000719">
    <property type="entry name" value="Prot_kinase_dom"/>
</dbReference>
<dbReference type="Pfam" id="PF00069">
    <property type="entry name" value="Pkinase"/>
    <property type="match status" value="1"/>
</dbReference>
<accession>A0A165NVT3</accession>
<name>A0A165NVT3_EXIGL</name>
<sequence length="452" mass="50886">MSLSDSPQSALNRLEDEFPARAVTTDDRRRHFCLAAALLHAQNRVDDVITAANGLSALQHHELIWTALYHHLKRCGYTLDGRYRPGWRPAAAGTAHKRLLHLVREKASAMLFGPARDGTPLRPEEFRTMRATSRSTGARVYLKIIASSPTDPHGQERDILELLNSEPHRSHPDNPCVPVHEFLSFPEVPDADKPSSHSLSIAVMPVLQPLRHRRFSIIKALYLDVIEQSVRGLAYLHSMGIAHMDLCHSNLAMSDGNAPFRVYFLDFGLARQFLDLRRPVRVVWPGGRIQPPEVRQNRLKPYDPFKADLYVLAREFLELNFVYNPELSAVARVMSSQKPEERSTAAEALEIMHYTLASRSWWYFARLGPLGRRLRHPVQYLHALWCLSVNCCDIRITLFNTPSCCVPALILHNVIVGANADILGSGSLGCVDHNAFLLVDLFIVSKLLSTPA</sequence>
<dbReference type="Proteomes" id="UP000077266">
    <property type="component" value="Unassembled WGS sequence"/>
</dbReference>
<gene>
    <name evidence="2" type="ORF">EXIGLDRAFT_830242</name>
</gene>
<dbReference type="SUPFAM" id="SSF56112">
    <property type="entry name" value="Protein kinase-like (PK-like)"/>
    <property type="match status" value="1"/>
</dbReference>
<dbReference type="SMART" id="SM00220">
    <property type="entry name" value="S_TKc"/>
    <property type="match status" value="1"/>
</dbReference>
<dbReference type="Gene3D" id="1.10.510.10">
    <property type="entry name" value="Transferase(Phosphotransferase) domain 1"/>
    <property type="match status" value="1"/>
</dbReference>
<dbReference type="InterPro" id="IPR011009">
    <property type="entry name" value="Kinase-like_dom_sf"/>
</dbReference>
<dbReference type="InParanoid" id="A0A165NVT3"/>
<evidence type="ECO:0000259" key="1">
    <source>
        <dbReference type="PROSITE" id="PS50011"/>
    </source>
</evidence>
<reference evidence="2 3" key="1">
    <citation type="journal article" date="2016" name="Mol. Biol. Evol.">
        <title>Comparative Genomics of Early-Diverging Mushroom-Forming Fungi Provides Insights into the Origins of Lignocellulose Decay Capabilities.</title>
        <authorList>
            <person name="Nagy L.G."/>
            <person name="Riley R."/>
            <person name="Tritt A."/>
            <person name="Adam C."/>
            <person name="Daum C."/>
            <person name="Floudas D."/>
            <person name="Sun H."/>
            <person name="Yadav J.S."/>
            <person name="Pangilinan J."/>
            <person name="Larsson K.H."/>
            <person name="Matsuura K."/>
            <person name="Barry K."/>
            <person name="Labutti K."/>
            <person name="Kuo R."/>
            <person name="Ohm R.A."/>
            <person name="Bhattacharya S.S."/>
            <person name="Shirouzu T."/>
            <person name="Yoshinaga Y."/>
            <person name="Martin F.M."/>
            <person name="Grigoriev I.V."/>
            <person name="Hibbett D.S."/>
        </authorList>
    </citation>
    <scope>NUCLEOTIDE SEQUENCE [LARGE SCALE GENOMIC DNA]</scope>
    <source>
        <strain evidence="2 3">HHB12029</strain>
    </source>
</reference>
<protein>
    <recommendedName>
        <fullName evidence="1">Protein kinase domain-containing protein</fullName>
    </recommendedName>
</protein>
<dbReference type="AlphaFoldDB" id="A0A165NVT3"/>
<feature type="domain" description="Protein kinase" evidence="1">
    <location>
        <begin position="106"/>
        <end position="356"/>
    </location>
</feature>
<dbReference type="GO" id="GO:0005524">
    <property type="term" value="F:ATP binding"/>
    <property type="evidence" value="ECO:0007669"/>
    <property type="project" value="InterPro"/>
</dbReference>
<evidence type="ECO:0000313" key="2">
    <source>
        <dbReference type="EMBL" id="KZW01294.1"/>
    </source>
</evidence>
<keyword evidence="3" id="KW-1185">Reference proteome</keyword>
<dbReference type="STRING" id="1314781.A0A165NVT3"/>
<evidence type="ECO:0000313" key="3">
    <source>
        <dbReference type="Proteomes" id="UP000077266"/>
    </source>
</evidence>
<dbReference type="EMBL" id="KV425895">
    <property type="protein sequence ID" value="KZW01294.1"/>
    <property type="molecule type" value="Genomic_DNA"/>
</dbReference>